<name>W9CLV0_SCLBF</name>
<gene>
    <name evidence="2" type="ORF">SBOR_1849</name>
</gene>
<dbReference type="Proteomes" id="UP000019487">
    <property type="component" value="Unassembled WGS sequence"/>
</dbReference>
<dbReference type="AlphaFoldDB" id="W9CLV0"/>
<evidence type="ECO:0000313" key="2">
    <source>
        <dbReference type="EMBL" id="ESZ97767.1"/>
    </source>
</evidence>
<evidence type="ECO:0000256" key="1">
    <source>
        <dbReference type="SAM" id="MobiDB-lite"/>
    </source>
</evidence>
<reference evidence="2 3" key="1">
    <citation type="journal article" date="2014" name="Genome Announc.">
        <title>Draft genome sequence of Sclerotinia borealis, a psychrophilic plant pathogenic fungus.</title>
        <authorList>
            <person name="Mardanov A.V."/>
            <person name="Beletsky A.V."/>
            <person name="Kadnikov V.V."/>
            <person name="Ignatov A.N."/>
            <person name="Ravin N.V."/>
        </authorList>
    </citation>
    <scope>NUCLEOTIDE SEQUENCE [LARGE SCALE GENOMIC DNA]</scope>
    <source>
        <strain evidence="3">F-4157</strain>
    </source>
</reference>
<dbReference type="HOGENOM" id="CLU_924891_0_0_1"/>
<dbReference type="EMBL" id="AYSA01000070">
    <property type="protein sequence ID" value="ESZ97767.1"/>
    <property type="molecule type" value="Genomic_DNA"/>
</dbReference>
<dbReference type="OrthoDB" id="3599268at2759"/>
<protein>
    <submittedName>
        <fullName evidence="2">Uncharacterized protein</fullName>
    </submittedName>
</protein>
<comment type="caution">
    <text evidence="2">The sequence shown here is derived from an EMBL/GenBank/DDBJ whole genome shotgun (WGS) entry which is preliminary data.</text>
</comment>
<feature type="compositionally biased region" description="Polar residues" evidence="1">
    <location>
        <begin position="194"/>
        <end position="213"/>
    </location>
</feature>
<dbReference type="STRING" id="1432307.W9CLV0"/>
<organism evidence="2 3">
    <name type="scientific">Sclerotinia borealis (strain F-4128)</name>
    <dbReference type="NCBI Taxonomy" id="1432307"/>
    <lineage>
        <taxon>Eukaryota</taxon>
        <taxon>Fungi</taxon>
        <taxon>Dikarya</taxon>
        <taxon>Ascomycota</taxon>
        <taxon>Pezizomycotina</taxon>
        <taxon>Leotiomycetes</taxon>
        <taxon>Helotiales</taxon>
        <taxon>Sclerotiniaceae</taxon>
        <taxon>Sclerotinia</taxon>
    </lineage>
</organism>
<feature type="region of interest" description="Disordered" evidence="1">
    <location>
        <begin position="192"/>
        <end position="217"/>
    </location>
</feature>
<accession>W9CLV0</accession>
<keyword evidence="3" id="KW-1185">Reference proteome</keyword>
<evidence type="ECO:0000313" key="3">
    <source>
        <dbReference type="Proteomes" id="UP000019487"/>
    </source>
</evidence>
<sequence>MEYLIPDPTTSQTFHFDDILSENKPIPSIENRGLQSSTSISAYSYCTISFIPIANTGTNTHYKKAYKATSVSYSSFRQFRVPDLLTKLSDRLAPDLRVQARDKIVTSFIQDPSAVQFFEFYSKFHNLASQAEILNNECFCNDLFDKTAYRLISASSYEFAHSTTVSEFADALGTLDVIHQRFTATHALRPLHSLQGTRPTQTPSTSNTATPRNSIPGVYNRSTIPSHSMPYYTPSAPPVLTPQYFISDPPSIPSSSFRQSTPQYTPCISTVVNETDEKINPELDIEKFNEDYKVHEVNQLD</sequence>
<proteinExistence type="predicted"/>